<protein>
    <submittedName>
        <fullName evidence="10">FtsX-like permease family protein</fullName>
    </submittedName>
</protein>
<evidence type="ECO:0000256" key="5">
    <source>
        <dbReference type="ARBA" id="ARBA00022989"/>
    </source>
</evidence>
<proteinExistence type="inferred from homology"/>
<keyword evidence="3" id="KW-1003">Cell membrane</keyword>
<evidence type="ECO:0000313" key="11">
    <source>
        <dbReference type="Proteomes" id="UP001290101"/>
    </source>
</evidence>
<evidence type="ECO:0000256" key="8">
    <source>
        <dbReference type="SAM" id="Phobius"/>
    </source>
</evidence>
<evidence type="ECO:0000256" key="6">
    <source>
        <dbReference type="ARBA" id="ARBA00023136"/>
    </source>
</evidence>
<feature type="transmembrane region" description="Helical" evidence="8">
    <location>
        <begin position="156"/>
        <end position="180"/>
    </location>
</feature>
<evidence type="ECO:0000256" key="4">
    <source>
        <dbReference type="ARBA" id="ARBA00022692"/>
    </source>
</evidence>
<dbReference type="InterPro" id="IPR003838">
    <property type="entry name" value="ABC3_permease_C"/>
</dbReference>
<dbReference type="InterPro" id="IPR051447">
    <property type="entry name" value="Lipoprotein-release_system"/>
</dbReference>
<comment type="subcellular location">
    <subcellularLocation>
        <location evidence="1">Cell membrane</location>
        <topology evidence="1">Multi-pass membrane protein</topology>
    </subcellularLocation>
</comment>
<sequence>MSWASFRERWTLFIGATLTVCLGVALVQSSLLLLISAATQHTPAGLSPVGEMRFAQSRETLVALLGVTLGFAALLAVFIISSTFAFTVEQRRRDLALLRLIGGGRGHVRRLLLGEAVLLGALGTVTGVPMGVALMAVQTWLLRTLGFVPDGFVGQWRGWILLVSFGAGIALAVAGVLVAARRAGRVRPLEVLRDTGEAARIMTMGRWGTGLLFMAGAAALIVLSPVGGAVGGQAMAMNVSICAAIAFTLLGPRLVPAFARLLPGGERSPSWPRRTCATTRGAARPLRRR</sequence>
<dbReference type="Pfam" id="PF02687">
    <property type="entry name" value="FtsX"/>
    <property type="match status" value="1"/>
</dbReference>
<comment type="caution">
    <text evidence="10">The sequence shown here is derived from an EMBL/GenBank/DDBJ whole genome shotgun (WGS) entry which is preliminary data.</text>
</comment>
<evidence type="ECO:0000256" key="3">
    <source>
        <dbReference type="ARBA" id="ARBA00022475"/>
    </source>
</evidence>
<name>A0ABU5JLX5_9ACTN</name>
<feature type="transmembrane region" description="Helical" evidence="8">
    <location>
        <begin position="236"/>
        <end position="255"/>
    </location>
</feature>
<dbReference type="RefSeq" id="WP_322443205.1">
    <property type="nucleotide sequence ID" value="NZ_JAXOTQ010000050.1"/>
</dbReference>
<dbReference type="EMBL" id="JAXOTQ010000050">
    <property type="protein sequence ID" value="MDZ5493629.1"/>
    <property type="molecule type" value="Genomic_DNA"/>
</dbReference>
<comment type="similarity">
    <text evidence="2">Belongs to the ABC-4 integral membrane protein family. LolC/E subfamily.</text>
</comment>
<evidence type="ECO:0000256" key="1">
    <source>
        <dbReference type="ARBA" id="ARBA00004651"/>
    </source>
</evidence>
<gene>
    <name evidence="10" type="ORF">U2F25_29915</name>
</gene>
<keyword evidence="11" id="KW-1185">Reference proteome</keyword>
<feature type="region of interest" description="Disordered" evidence="7">
    <location>
        <begin position="267"/>
        <end position="289"/>
    </location>
</feature>
<dbReference type="PANTHER" id="PTHR30489:SF0">
    <property type="entry name" value="LIPOPROTEIN-RELEASING SYSTEM TRANSMEMBRANE PROTEIN LOLE"/>
    <property type="match status" value="1"/>
</dbReference>
<keyword evidence="6 8" id="KW-0472">Membrane</keyword>
<feature type="transmembrane region" description="Helical" evidence="8">
    <location>
        <begin position="12"/>
        <end position="38"/>
    </location>
</feature>
<evidence type="ECO:0000256" key="2">
    <source>
        <dbReference type="ARBA" id="ARBA00005236"/>
    </source>
</evidence>
<organism evidence="10 11">
    <name type="scientific">Micromonospora sicca</name>
    <dbReference type="NCBI Taxonomy" id="2202420"/>
    <lineage>
        <taxon>Bacteria</taxon>
        <taxon>Bacillati</taxon>
        <taxon>Actinomycetota</taxon>
        <taxon>Actinomycetes</taxon>
        <taxon>Micromonosporales</taxon>
        <taxon>Micromonosporaceae</taxon>
        <taxon>Micromonospora</taxon>
    </lineage>
</organism>
<keyword evidence="4 8" id="KW-0812">Transmembrane</keyword>
<keyword evidence="5 8" id="KW-1133">Transmembrane helix</keyword>
<evidence type="ECO:0000259" key="9">
    <source>
        <dbReference type="Pfam" id="PF02687"/>
    </source>
</evidence>
<accession>A0ABU5JLX5</accession>
<dbReference type="Proteomes" id="UP001290101">
    <property type="component" value="Unassembled WGS sequence"/>
</dbReference>
<feature type="transmembrane region" description="Helical" evidence="8">
    <location>
        <begin position="210"/>
        <end position="230"/>
    </location>
</feature>
<dbReference type="PANTHER" id="PTHR30489">
    <property type="entry name" value="LIPOPROTEIN-RELEASING SYSTEM TRANSMEMBRANE PROTEIN LOLE"/>
    <property type="match status" value="1"/>
</dbReference>
<feature type="transmembrane region" description="Helical" evidence="8">
    <location>
        <begin position="61"/>
        <end position="89"/>
    </location>
</feature>
<evidence type="ECO:0000313" key="10">
    <source>
        <dbReference type="EMBL" id="MDZ5493629.1"/>
    </source>
</evidence>
<feature type="domain" description="ABC3 transporter permease C-terminal" evidence="9">
    <location>
        <begin position="68"/>
        <end position="185"/>
    </location>
</feature>
<feature type="transmembrane region" description="Helical" evidence="8">
    <location>
        <begin position="110"/>
        <end position="136"/>
    </location>
</feature>
<reference evidence="10 11" key="1">
    <citation type="submission" date="2023-12" db="EMBL/GenBank/DDBJ databases">
        <title>Micromonospora sp. nov., isolated from Atacama Desert.</title>
        <authorList>
            <person name="Carro L."/>
            <person name="Golinska P."/>
            <person name="Klenk H.-P."/>
            <person name="Goodfellow M."/>
        </authorList>
    </citation>
    <scope>NUCLEOTIDE SEQUENCE [LARGE SCALE GENOMIC DNA]</scope>
    <source>
        <strain evidence="10 11">4G53</strain>
    </source>
</reference>
<feature type="compositionally biased region" description="Low complexity" evidence="7">
    <location>
        <begin position="273"/>
        <end position="289"/>
    </location>
</feature>
<evidence type="ECO:0000256" key="7">
    <source>
        <dbReference type="SAM" id="MobiDB-lite"/>
    </source>
</evidence>